<keyword evidence="3" id="KW-0812">Transmembrane</keyword>
<keyword evidence="2" id="KW-0560">Oxidoreductase</keyword>
<dbReference type="SUPFAM" id="SSF51905">
    <property type="entry name" value="FAD/NAD(P)-binding domain"/>
    <property type="match status" value="2"/>
</dbReference>
<keyword evidence="3" id="KW-0472">Membrane</keyword>
<name>A0A1F4VEZ7_UNCKA</name>
<dbReference type="PRINTS" id="PR00368">
    <property type="entry name" value="FADPNR"/>
</dbReference>
<evidence type="ECO:0000256" key="2">
    <source>
        <dbReference type="ARBA" id="ARBA00023002"/>
    </source>
</evidence>
<dbReference type="Pfam" id="PF07992">
    <property type="entry name" value="Pyr_redox_2"/>
    <property type="match status" value="1"/>
</dbReference>
<protein>
    <recommendedName>
        <fullName evidence="4">FAD/NAD(P)-binding domain-containing protein</fullName>
    </recommendedName>
</protein>
<keyword evidence="1" id="KW-0285">Flavoprotein</keyword>
<comment type="caution">
    <text evidence="5">The sequence shown here is derived from an EMBL/GenBank/DDBJ whole genome shotgun (WGS) entry which is preliminary data.</text>
</comment>
<feature type="domain" description="FAD/NAD(P)-binding" evidence="4">
    <location>
        <begin position="7"/>
        <end position="297"/>
    </location>
</feature>
<dbReference type="InterPro" id="IPR023753">
    <property type="entry name" value="FAD/NAD-binding_dom"/>
</dbReference>
<dbReference type="InterPro" id="IPR036188">
    <property type="entry name" value="FAD/NAD-bd_sf"/>
</dbReference>
<keyword evidence="3" id="KW-1133">Transmembrane helix</keyword>
<evidence type="ECO:0000259" key="4">
    <source>
        <dbReference type="Pfam" id="PF07992"/>
    </source>
</evidence>
<dbReference type="PRINTS" id="PR00469">
    <property type="entry name" value="PNDRDTASEII"/>
</dbReference>
<evidence type="ECO:0000256" key="1">
    <source>
        <dbReference type="ARBA" id="ARBA00022630"/>
    </source>
</evidence>
<accession>A0A1F4VEZ7</accession>
<dbReference type="Gene3D" id="3.50.50.60">
    <property type="entry name" value="FAD/NAD(P)-binding domain"/>
    <property type="match status" value="2"/>
</dbReference>
<dbReference type="GO" id="GO:0016491">
    <property type="term" value="F:oxidoreductase activity"/>
    <property type="evidence" value="ECO:0007669"/>
    <property type="project" value="UniProtKB-KW"/>
</dbReference>
<evidence type="ECO:0000313" key="5">
    <source>
        <dbReference type="EMBL" id="OGC55734.1"/>
    </source>
</evidence>
<dbReference type="Proteomes" id="UP000176504">
    <property type="component" value="Unassembled WGS sequence"/>
</dbReference>
<reference evidence="5 6" key="1">
    <citation type="journal article" date="2016" name="Nat. Commun.">
        <title>Thousands of microbial genomes shed light on interconnected biogeochemical processes in an aquifer system.</title>
        <authorList>
            <person name="Anantharaman K."/>
            <person name="Brown C.T."/>
            <person name="Hug L.A."/>
            <person name="Sharon I."/>
            <person name="Castelle C.J."/>
            <person name="Probst A.J."/>
            <person name="Thomas B.C."/>
            <person name="Singh A."/>
            <person name="Wilkins M.J."/>
            <person name="Karaoz U."/>
            <person name="Brodie E.L."/>
            <person name="Williams K.H."/>
            <person name="Hubbard S.S."/>
            <person name="Banfield J.F."/>
        </authorList>
    </citation>
    <scope>NUCLEOTIDE SEQUENCE [LARGE SCALE GENOMIC DNA]</scope>
</reference>
<dbReference type="InterPro" id="IPR050097">
    <property type="entry name" value="Ferredoxin-NADP_redctase_2"/>
</dbReference>
<evidence type="ECO:0000313" key="6">
    <source>
        <dbReference type="Proteomes" id="UP000176504"/>
    </source>
</evidence>
<dbReference type="AlphaFoldDB" id="A0A1F4VEZ7"/>
<gene>
    <name evidence="5" type="ORF">A3A78_01705</name>
</gene>
<feature type="transmembrane region" description="Helical" evidence="3">
    <location>
        <begin position="7"/>
        <end position="26"/>
    </location>
</feature>
<evidence type="ECO:0000256" key="3">
    <source>
        <dbReference type="SAM" id="Phobius"/>
    </source>
</evidence>
<sequence length="313" mass="33284">MQNALDYDILIVGGGAAGLSAAIYVVRYNLSTLVVSSDFGGQILETGDIENWPGIKRITGPELSRAFEDHAKELGAKLVQGFVKGIKKVEGGFSVSIDSLELQSVFVKAVVLSAGAKHRRLGIKGEKELSGRGISYCATCDGPFCKDKVIAMVGGGDAALTGAVDLTAHATHVYLIHRRGEFRAKPAYVEAARKNPKIEFIFDTNIIEAKGKNLLEGVVLDKPYKGSNELAIQGLFVEIGFLPETSLVKDLGVEFDEQGYIKVGADQSTSVPGVFAAGDVTNASNRFAQLVTAASEGAIAAEGAFRYIQNVNR</sequence>
<organism evidence="5 6">
    <name type="scientific">candidate division WWE3 bacterium RIFCSPLOWO2_01_FULL_41_18</name>
    <dbReference type="NCBI Taxonomy" id="1802625"/>
    <lineage>
        <taxon>Bacteria</taxon>
        <taxon>Katanobacteria</taxon>
    </lineage>
</organism>
<dbReference type="EMBL" id="MEVI01000001">
    <property type="protein sequence ID" value="OGC55734.1"/>
    <property type="molecule type" value="Genomic_DNA"/>
</dbReference>
<proteinExistence type="predicted"/>
<dbReference type="PANTHER" id="PTHR48105">
    <property type="entry name" value="THIOREDOXIN REDUCTASE 1-RELATED-RELATED"/>
    <property type="match status" value="1"/>
</dbReference>